<accession>A0A5B7HUY7</accession>
<evidence type="ECO:0000313" key="1">
    <source>
        <dbReference type="EMBL" id="MPC72244.1"/>
    </source>
</evidence>
<keyword evidence="2" id="KW-1185">Reference proteome</keyword>
<dbReference type="EMBL" id="VSRR010034394">
    <property type="protein sequence ID" value="MPC72244.1"/>
    <property type="molecule type" value="Genomic_DNA"/>
</dbReference>
<dbReference type="Proteomes" id="UP000324222">
    <property type="component" value="Unassembled WGS sequence"/>
</dbReference>
<gene>
    <name evidence="1" type="ORF">E2C01_066542</name>
</gene>
<protein>
    <submittedName>
        <fullName evidence="1">Uncharacterized protein</fullName>
    </submittedName>
</protein>
<proteinExistence type="predicted"/>
<organism evidence="1 2">
    <name type="scientific">Portunus trituberculatus</name>
    <name type="common">Swimming crab</name>
    <name type="synonym">Neptunus trituberculatus</name>
    <dbReference type="NCBI Taxonomy" id="210409"/>
    <lineage>
        <taxon>Eukaryota</taxon>
        <taxon>Metazoa</taxon>
        <taxon>Ecdysozoa</taxon>
        <taxon>Arthropoda</taxon>
        <taxon>Crustacea</taxon>
        <taxon>Multicrustacea</taxon>
        <taxon>Malacostraca</taxon>
        <taxon>Eumalacostraca</taxon>
        <taxon>Eucarida</taxon>
        <taxon>Decapoda</taxon>
        <taxon>Pleocyemata</taxon>
        <taxon>Brachyura</taxon>
        <taxon>Eubrachyura</taxon>
        <taxon>Portunoidea</taxon>
        <taxon>Portunidae</taxon>
        <taxon>Portuninae</taxon>
        <taxon>Portunus</taxon>
    </lineage>
</organism>
<name>A0A5B7HUY7_PORTR</name>
<comment type="caution">
    <text evidence="1">The sequence shown here is derived from an EMBL/GenBank/DDBJ whole genome shotgun (WGS) entry which is preliminary data.</text>
</comment>
<evidence type="ECO:0000313" key="2">
    <source>
        <dbReference type="Proteomes" id="UP000324222"/>
    </source>
</evidence>
<reference evidence="1 2" key="1">
    <citation type="submission" date="2019-05" db="EMBL/GenBank/DDBJ databases">
        <title>Another draft genome of Portunus trituberculatus and its Hox gene families provides insights of decapod evolution.</title>
        <authorList>
            <person name="Jeong J.-H."/>
            <person name="Song I."/>
            <person name="Kim S."/>
            <person name="Choi T."/>
            <person name="Kim D."/>
            <person name="Ryu S."/>
            <person name="Kim W."/>
        </authorList>
    </citation>
    <scope>NUCLEOTIDE SEQUENCE [LARGE SCALE GENOMIC DNA]</scope>
    <source>
        <tissue evidence="1">Muscle</tissue>
    </source>
</reference>
<dbReference type="AlphaFoldDB" id="A0A5B7HUY7"/>
<sequence length="131" mass="14200">MVELLSAPEFKACYSQPLLAWWSVIGWRLLLCVSCWEVLYISCQSDSMFIAQVLLGGARSEMITGQDFCGSFYFAVNLPPGAAVGKGSSDVGADGQIFVPLRTFTSPVEAMAGVSKLDVHMCVETFAVLFD</sequence>